<dbReference type="Proteomes" id="UP000000268">
    <property type="component" value="Chromosome"/>
</dbReference>
<dbReference type="GO" id="GO:0006508">
    <property type="term" value="P:proteolysis"/>
    <property type="evidence" value="ECO:0007669"/>
    <property type="project" value="UniProtKB-KW"/>
</dbReference>
<proteinExistence type="inferred from homology"/>
<dbReference type="Pfam" id="PF13365">
    <property type="entry name" value="Trypsin_2"/>
    <property type="match status" value="1"/>
</dbReference>
<dbReference type="GO" id="GO:0005576">
    <property type="term" value="C:extracellular region"/>
    <property type="evidence" value="ECO:0007669"/>
    <property type="project" value="UniProtKB-SubCell"/>
</dbReference>
<dbReference type="PANTHER" id="PTHR43019:SF23">
    <property type="entry name" value="PROTEASE DO-LIKE 5, CHLOROPLASTIC"/>
    <property type="match status" value="1"/>
</dbReference>
<comment type="similarity">
    <text evidence="2 7">Belongs to the peptidase S1B family.</text>
</comment>
<dbReference type="InterPro" id="IPR008256">
    <property type="entry name" value="Peptidase_S1B"/>
</dbReference>
<dbReference type="Gene3D" id="2.60.120.380">
    <property type="match status" value="1"/>
</dbReference>
<dbReference type="PANTHER" id="PTHR43019">
    <property type="entry name" value="SERINE ENDOPROTEASE DEGS"/>
    <property type="match status" value="1"/>
</dbReference>
<evidence type="ECO:0000256" key="7">
    <source>
        <dbReference type="RuleBase" id="RU004296"/>
    </source>
</evidence>
<name>B0C7H4_ACAM1</name>
<evidence type="ECO:0000256" key="2">
    <source>
        <dbReference type="ARBA" id="ARBA00008764"/>
    </source>
</evidence>
<keyword evidence="4" id="KW-0732">Signal</keyword>
<evidence type="ECO:0000256" key="1">
    <source>
        <dbReference type="ARBA" id="ARBA00004613"/>
    </source>
</evidence>
<dbReference type="InterPro" id="IPR009003">
    <property type="entry name" value="Peptidase_S1_PA"/>
</dbReference>
<evidence type="ECO:0000256" key="4">
    <source>
        <dbReference type="ARBA" id="ARBA00022729"/>
    </source>
</evidence>
<evidence type="ECO:0000313" key="8">
    <source>
        <dbReference type="EMBL" id="ABW31258.1"/>
    </source>
</evidence>
<dbReference type="GO" id="GO:0004252">
    <property type="term" value="F:serine-type endopeptidase activity"/>
    <property type="evidence" value="ECO:0007669"/>
    <property type="project" value="InterPro"/>
</dbReference>
<dbReference type="InterPro" id="IPR043504">
    <property type="entry name" value="Peptidase_S1_PA_chymotrypsin"/>
</dbReference>
<comment type="subcellular location">
    <subcellularLocation>
        <location evidence="1">Secreted</location>
    </subcellularLocation>
</comment>
<dbReference type="KEGG" id="amr:AM1_6328"/>
<sequence length="375" mass="40170">MTTPKLISKFISINALLLTAGIITPAISLHPSLVQRAVAQSAQSTATQIYQQASPAVVTIKNGSGHGSGFIVSADGWIITNAHVVANGPRIVTVKFNDGRQVSADVIGFAHHGVDLAALKIYGLTNLPSIPLSPAGSTQVGDDIFVIGTPLTEDYQNTLARGMVSRISQQNGTLQHSANTNPGNSGGPILNRQGQVVGVHFSGDLQGLVYSPTGRPIGVTKSGINFAISVDRLHTFLKAMRSGKISRVSTLPKQSQKRSIPQLANRNFNARLEKTDIQLTPQTFIDLYQFQGKAGQSVTLTLKSDEFNPVLQLFFVDQSSPKPKYIPVAKNDDRGPADFTAQLNLSLPQDGLYYIGVTTSDRGEQGRYQIQAKGI</sequence>
<dbReference type="EMBL" id="CP000828">
    <property type="protein sequence ID" value="ABW31258.1"/>
    <property type="molecule type" value="Genomic_DNA"/>
</dbReference>
<dbReference type="EC" id="3.4.21.-" evidence="7"/>
<dbReference type="STRING" id="329726.AM1_6328"/>
<dbReference type="RefSeq" id="WP_012166435.1">
    <property type="nucleotide sequence ID" value="NC_009925.1"/>
</dbReference>
<dbReference type="Gene3D" id="2.40.10.10">
    <property type="entry name" value="Trypsin-like serine proteases"/>
    <property type="match status" value="2"/>
</dbReference>
<reference evidence="8 9" key="1">
    <citation type="journal article" date="2008" name="Proc. Natl. Acad. Sci. U.S.A.">
        <title>Niche adaptation and genome expansion in the chlorophyll d-producing cyanobacterium Acaryochloris marina.</title>
        <authorList>
            <person name="Swingley W.D."/>
            <person name="Chen M."/>
            <person name="Cheung P.C."/>
            <person name="Conrad A.L."/>
            <person name="Dejesa L.C."/>
            <person name="Hao J."/>
            <person name="Honchak B.M."/>
            <person name="Karbach L.E."/>
            <person name="Kurdoglu A."/>
            <person name="Lahiri S."/>
            <person name="Mastrian S.D."/>
            <person name="Miyashita H."/>
            <person name="Page L."/>
            <person name="Ramakrishna P."/>
            <person name="Satoh S."/>
            <person name="Sattley W.M."/>
            <person name="Shimada Y."/>
            <person name="Taylor H.L."/>
            <person name="Tomo T."/>
            <person name="Tsuchiya T."/>
            <person name="Wang Z.T."/>
            <person name="Raymond J."/>
            <person name="Mimuro M."/>
            <person name="Blankenship R.E."/>
            <person name="Touchman J.W."/>
        </authorList>
    </citation>
    <scope>NUCLEOTIDE SEQUENCE [LARGE SCALE GENOMIC DNA]</scope>
    <source>
        <strain evidence="9">MBIC 11017</strain>
    </source>
</reference>
<dbReference type="PRINTS" id="PR00839">
    <property type="entry name" value="V8PROTEASE"/>
</dbReference>
<dbReference type="PRINTS" id="PR01774">
    <property type="entry name" value="EXFOLTOXIN"/>
</dbReference>
<keyword evidence="3 7" id="KW-0645">Protease</keyword>
<keyword evidence="9" id="KW-1185">Reference proteome</keyword>
<evidence type="ECO:0000256" key="3">
    <source>
        <dbReference type="ARBA" id="ARBA00022670"/>
    </source>
</evidence>
<dbReference type="SUPFAM" id="SSF50494">
    <property type="entry name" value="Trypsin-like serine proteases"/>
    <property type="match status" value="1"/>
</dbReference>
<dbReference type="InterPro" id="IPR008353">
    <property type="entry name" value="Peptidase_S1B_tx"/>
</dbReference>
<evidence type="ECO:0000256" key="6">
    <source>
        <dbReference type="ARBA" id="ARBA00022825"/>
    </source>
</evidence>
<evidence type="ECO:0000256" key="5">
    <source>
        <dbReference type="ARBA" id="ARBA00022801"/>
    </source>
</evidence>
<keyword evidence="6 7" id="KW-0720">Serine protease</keyword>
<dbReference type="AlphaFoldDB" id="B0C7H4"/>
<dbReference type="eggNOG" id="COG0265">
    <property type="taxonomic scope" value="Bacteria"/>
</dbReference>
<organism evidence="8 9">
    <name type="scientific">Acaryochloris marina (strain MBIC 11017)</name>
    <dbReference type="NCBI Taxonomy" id="329726"/>
    <lineage>
        <taxon>Bacteria</taxon>
        <taxon>Bacillati</taxon>
        <taxon>Cyanobacteriota</taxon>
        <taxon>Cyanophyceae</taxon>
        <taxon>Acaryochloridales</taxon>
        <taxon>Acaryochloridaceae</taxon>
        <taxon>Acaryochloris</taxon>
    </lineage>
</organism>
<accession>B0C7H4</accession>
<keyword evidence="5 7" id="KW-0378">Hydrolase</keyword>
<evidence type="ECO:0000313" key="9">
    <source>
        <dbReference type="Proteomes" id="UP000000268"/>
    </source>
</evidence>
<protein>
    <recommendedName>
        <fullName evidence="7">Serine protease</fullName>
        <ecNumber evidence="7">3.4.21.-</ecNumber>
    </recommendedName>
</protein>
<gene>
    <name evidence="8" type="ordered locus">AM1_6328</name>
</gene>
<dbReference type="HOGENOM" id="CLU_042005_0_0_3"/>